<evidence type="ECO:0000259" key="2">
    <source>
        <dbReference type="Pfam" id="PF14082"/>
    </source>
</evidence>
<evidence type="ECO:0000313" key="3">
    <source>
        <dbReference type="EMBL" id="AWI74206.1"/>
    </source>
</evidence>
<name>A0A2U8GML2_9RHOO</name>
<accession>A0A2U8GML2</accession>
<feature type="domain" description="Shedu protein SduA C-terminal" evidence="2">
    <location>
        <begin position="321"/>
        <end position="480"/>
    </location>
</feature>
<keyword evidence="4" id="KW-1185">Reference proteome</keyword>
<evidence type="ECO:0000256" key="1">
    <source>
        <dbReference type="SAM" id="MobiDB-lite"/>
    </source>
</evidence>
<reference evidence="3 4" key="1">
    <citation type="submission" date="2017-06" db="EMBL/GenBank/DDBJ databases">
        <title>Azoarcus.</title>
        <authorList>
            <person name="Woo J.-H."/>
            <person name="Kim H.-S."/>
        </authorList>
    </citation>
    <scope>NUCLEOTIDE SEQUENCE [LARGE SCALE GENOMIC DNA]</scope>
    <source>
        <strain evidence="3 4">TSPY31</strain>
    </source>
</reference>
<proteinExistence type="predicted"/>
<feature type="compositionally biased region" description="Basic and acidic residues" evidence="1">
    <location>
        <begin position="10"/>
        <end position="26"/>
    </location>
</feature>
<feature type="region of interest" description="Disordered" evidence="1">
    <location>
        <begin position="1"/>
        <end position="35"/>
    </location>
</feature>
<sequence>MTKKNTSQPDKPEDIAEDFFDKETDPAPKGGLGDGLELSAKPDSDAEAMLVSLNQCIYGGEDCVEIYAHGEAYPKDGTEKTRKTVLLARVTERALTMFPLVSASYRPTFLTPKYDELTTITVLAEEGEPWWLPEDIMDFDAMLESLPTGFGRHAKYGLGFKWEYRLIPLAILEMHGITELVIEPGNGASAELPKFKLGIDRFSAIKRSIDSITTRSRARSLRERQLLAFNELLHVADPAQFERRFPKVAPGEIYELVKLGGRAQNRSPGDRLAAATVIRDDAAKIAADQPSQLLELKAVIEQVTLKELIAKIEDMLSKNLPEPKWQAFFKANPFVLGLAFPHPVIMIQDQAHVGGTMLRGAGESIVDFLFAQRFTGSLALIEIKRPATKLIETKTFRGDLHAPHKDLTSTMAQVLDQRFQLLNNFAAKSHDPGLKDTHVSAVHCIVIAGTAPTAIQEKRSLDLFRHSSRDVVVVTFDELLDKLREILRLMTAGVPGPAPTPAPPADNNDLF</sequence>
<gene>
    <name evidence="3" type="ORF">CEW83_02365</name>
</gene>
<dbReference type="InterPro" id="IPR025359">
    <property type="entry name" value="SduA_C"/>
</dbReference>
<evidence type="ECO:0000313" key="4">
    <source>
        <dbReference type="Proteomes" id="UP000244930"/>
    </source>
</evidence>
<dbReference type="EMBL" id="CP022187">
    <property type="protein sequence ID" value="AWI74206.1"/>
    <property type="molecule type" value="Genomic_DNA"/>
</dbReference>
<dbReference type="Pfam" id="PF14082">
    <property type="entry name" value="SduA_C"/>
    <property type="match status" value="1"/>
</dbReference>
<dbReference type="RefSeq" id="WP_108947914.1">
    <property type="nucleotide sequence ID" value="NZ_CP022187.1"/>
</dbReference>
<dbReference type="AlphaFoldDB" id="A0A2U8GML2"/>
<organism evidence="3 4">
    <name type="scientific">Parazoarcus communis</name>
    <dbReference type="NCBI Taxonomy" id="41977"/>
    <lineage>
        <taxon>Bacteria</taxon>
        <taxon>Pseudomonadati</taxon>
        <taxon>Pseudomonadota</taxon>
        <taxon>Betaproteobacteria</taxon>
        <taxon>Rhodocyclales</taxon>
        <taxon>Zoogloeaceae</taxon>
        <taxon>Parazoarcus</taxon>
    </lineage>
</organism>
<dbReference type="KEGG" id="acom:CEW83_02365"/>
<protein>
    <recommendedName>
        <fullName evidence="2">Shedu protein SduA C-terminal domain-containing protein</fullName>
    </recommendedName>
</protein>
<dbReference type="Proteomes" id="UP000244930">
    <property type="component" value="Chromosome"/>
</dbReference>